<feature type="region of interest" description="Disordered" evidence="1">
    <location>
        <begin position="312"/>
        <end position="334"/>
    </location>
</feature>
<accession>A0A2L0WU30</accession>
<evidence type="ECO:0000256" key="1">
    <source>
        <dbReference type="SAM" id="MobiDB-lite"/>
    </source>
</evidence>
<dbReference type="GO" id="GO:0005198">
    <property type="term" value="F:structural molecule activity"/>
    <property type="evidence" value="ECO:0007669"/>
    <property type="project" value="InterPro"/>
</dbReference>
<organism evidence="2 3">
    <name type="scientific">Oxyplax ochracea nucleopolyhedrovirus</name>
    <dbReference type="NCBI Taxonomy" id="2083176"/>
    <lineage>
        <taxon>Viruses</taxon>
        <taxon>Viruses incertae sedis</taxon>
        <taxon>Naldaviricetes</taxon>
        <taxon>Lefavirales</taxon>
        <taxon>Baculoviridae</taxon>
        <taxon>Alphabaculovirus</taxon>
        <taxon>Alphabaculovirus oxochraceae</taxon>
    </lineage>
</organism>
<reference evidence="2 3" key="1">
    <citation type="journal article" date="2018" name="PLoS ONE">
        <title>Genome analysis of a novel Group I alphabaculovirus obtained from Oxyplax ochracea.</title>
        <authorList>
            <person name="Wang J."/>
            <person name="Hou D."/>
            <person name="Wang Q."/>
            <person name="Kuang W."/>
            <person name="Zhang L."/>
            <person name="Li J."/>
            <person name="Shen S."/>
            <person name="Deng F."/>
            <person name="Wang H."/>
            <person name="Hu Z."/>
            <person name="Wang M."/>
        </authorList>
    </citation>
    <scope>NUCLEOTIDE SEQUENCE [LARGE SCALE GENOMIC DNA]</scope>
    <source>
        <strain evidence="2">435</strain>
    </source>
</reference>
<evidence type="ECO:0000313" key="2">
    <source>
        <dbReference type="EMBL" id="AVA31153.1"/>
    </source>
</evidence>
<protein>
    <submittedName>
        <fullName evidence="2">Vp39</fullName>
    </submittedName>
</protein>
<proteinExistence type="predicted"/>
<dbReference type="GO" id="GO:0019028">
    <property type="term" value="C:viral capsid"/>
    <property type="evidence" value="ECO:0007669"/>
    <property type="project" value="InterPro"/>
</dbReference>
<dbReference type="Pfam" id="PF04501">
    <property type="entry name" value="Baculo_VP39"/>
    <property type="match status" value="1"/>
</dbReference>
<keyword evidence="3" id="KW-1185">Reference proteome</keyword>
<gene>
    <name evidence="2" type="ORF">Oxoc_ORF54</name>
</gene>
<evidence type="ECO:0000313" key="3">
    <source>
        <dbReference type="Proteomes" id="UP000297028"/>
    </source>
</evidence>
<dbReference type="EMBL" id="MF143631">
    <property type="protein sequence ID" value="AVA31153.1"/>
    <property type="molecule type" value="Genomic_DNA"/>
</dbReference>
<dbReference type="InterPro" id="IPR007589">
    <property type="entry name" value="Baculo_VP39"/>
</dbReference>
<dbReference type="Proteomes" id="UP000297028">
    <property type="component" value="Segment"/>
</dbReference>
<sequence>MLVVATNSRRLTNYCIFAAIVPFDACITYKSPCSPDASVDDGWFICDYHLKLRFKMAKLVLPIFDEDDNQFKRTVARHLVGHKDKNRILVPTAQNYETVLNLNGMMQSEQLIFHLIYNNTRRVNEICNMLQNSESYITNTYNIIENIYSHTQNILALTDPKAYCSRVSRDDVRYFNVNRNNTVRDITFNNYTGFLQNLIRRAVAPEILQIDSEELRLRNCATCDITENGLTATVEGTELYNPIKNCDIVGRQPNRLQIRNVLKFEGDTRGLERTLARYEEYPMYVPLFLGYQLIKSQNNVLDVNNLFPQINPSPEETAPVPATAPPAPVMEMTT</sequence>
<name>A0A2L0WU30_9ABAC</name>